<sequence>MGDHAALAALAVACAVMAAASAQLCGLHAGGMLCPHNLCCSRSGRCGLGADYCGAGCQSGACCPSLRCGAQAACPGNLCCSARGVCGLGLEYCGAGSGGAGNATCGGFCGDGCQSGACCEQRCGWQAGGDGCTNGYCCGRLGYCGLGGEYCGAGCQSGPCVDAGGGDAARAVGDLLNRTASAAGTKASLPQ</sequence>
<dbReference type="InterPro" id="IPR001002">
    <property type="entry name" value="Chitin-bd_1"/>
</dbReference>
<keyword evidence="2" id="KW-0430">Lectin</keyword>
<evidence type="ECO:0000313" key="8">
    <source>
        <dbReference type="EMBL" id="RLM78251.1"/>
    </source>
</evidence>
<keyword evidence="1 5" id="KW-0147">Chitin-binding</keyword>
<evidence type="ECO:0000256" key="4">
    <source>
        <dbReference type="ARBA" id="ARBA00023283"/>
    </source>
</evidence>
<gene>
    <name evidence="8" type="ORF">C2845_PM12G08880</name>
</gene>
<dbReference type="PROSITE" id="PS50941">
    <property type="entry name" value="CHIT_BIND_I_2"/>
    <property type="match status" value="3"/>
</dbReference>
<dbReference type="SUPFAM" id="SSF57016">
    <property type="entry name" value="Plant lectins/antimicrobial peptides"/>
    <property type="match status" value="3"/>
</dbReference>
<evidence type="ECO:0000256" key="1">
    <source>
        <dbReference type="ARBA" id="ARBA00022669"/>
    </source>
</evidence>
<dbReference type="Pfam" id="PF00187">
    <property type="entry name" value="Chitin_bind_1"/>
    <property type="match status" value="3"/>
</dbReference>
<comment type="caution">
    <text evidence="5">Lacks conserved residue(s) required for the propagation of feature annotation.</text>
</comment>
<evidence type="ECO:0000256" key="3">
    <source>
        <dbReference type="ARBA" id="ARBA00023157"/>
    </source>
</evidence>
<dbReference type="PROSITE" id="PS00026">
    <property type="entry name" value="CHIT_BIND_I_1"/>
    <property type="match status" value="1"/>
</dbReference>
<evidence type="ECO:0000256" key="6">
    <source>
        <dbReference type="SAM" id="SignalP"/>
    </source>
</evidence>
<feature type="disulfide bond" evidence="5">
    <location>
        <begin position="25"/>
        <end position="40"/>
    </location>
</feature>
<feature type="domain" description="Chitin-binding type-1" evidence="7">
    <location>
        <begin position="65"/>
        <end position="118"/>
    </location>
</feature>
<feature type="disulfide bond" evidence="5">
    <location>
        <begin position="79"/>
        <end position="93"/>
    </location>
</feature>
<dbReference type="InterPro" id="IPR036861">
    <property type="entry name" value="Endochitinase-like_sf"/>
</dbReference>
<feature type="chain" id="PRO_5018166172" description="Chitin-binding type-1 domain-containing protein" evidence="6">
    <location>
        <begin position="23"/>
        <end position="191"/>
    </location>
</feature>
<dbReference type="GO" id="GO:0008061">
    <property type="term" value="F:chitin binding"/>
    <property type="evidence" value="ECO:0007669"/>
    <property type="project" value="UniProtKB-UniRule"/>
</dbReference>
<feature type="disulfide bond" evidence="5">
    <location>
        <begin position="34"/>
        <end position="46"/>
    </location>
</feature>
<feature type="domain" description="Chitin-binding type-1" evidence="7">
    <location>
        <begin position="120"/>
        <end position="162"/>
    </location>
</feature>
<feature type="disulfide bond" evidence="5">
    <location>
        <begin position="74"/>
        <end position="86"/>
    </location>
</feature>
<dbReference type="PANTHER" id="PTHR47849">
    <property type="entry name" value="CHITIN-BINDING LECTIN 1"/>
    <property type="match status" value="1"/>
</dbReference>
<keyword evidence="6" id="KW-0732">Signal</keyword>
<evidence type="ECO:0000313" key="9">
    <source>
        <dbReference type="Proteomes" id="UP000275267"/>
    </source>
</evidence>
<keyword evidence="4" id="KW-0873">Pyrrolidone carboxylic acid</keyword>
<evidence type="ECO:0000256" key="2">
    <source>
        <dbReference type="ARBA" id="ARBA00022734"/>
    </source>
</evidence>
<name>A0A3L6QC18_PANMI</name>
<dbReference type="EMBL" id="PQIB02000012">
    <property type="protein sequence ID" value="RLM78251.1"/>
    <property type="molecule type" value="Genomic_DNA"/>
</dbReference>
<evidence type="ECO:0000256" key="5">
    <source>
        <dbReference type="PROSITE-ProRule" id="PRU00261"/>
    </source>
</evidence>
<reference evidence="9" key="1">
    <citation type="journal article" date="2019" name="Nat. Commun.">
        <title>The genome of broomcorn millet.</title>
        <authorList>
            <person name="Zou C."/>
            <person name="Miki D."/>
            <person name="Li D."/>
            <person name="Tang Q."/>
            <person name="Xiao L."/>
            <person name="Rajput S."/>
            <person name="Deng P."/>
            <person name="Jia W."/>
            <person name="Huang R."/>
            <person name="Zhang M."/>
            <person name="Sun Y."/>
            <person name="Hu J."/>
            <person name="Fu X."/>
            <person name="Schnable P.S."/>
            <person name="Li F."/>
            <person name="Zhang H."/>
            <person name="Feng B."/>
            <person name="Zhu X."/>
            <person name="Liu R."/>
            <person name="Schnable J.C."/>
            <person name="Zhu J.-K."/>
            <person name="Zhang H."/>
        </authorList>
    </citation>
    <scope>NUCLEOTIDE SEQUENCE [LARGE SCALE GENOMIC DNA]</scope>
</reference>
<dbReference type="CDD" id="cd00035">
    <property type="entry name" value="ChtBD1"/>
    <property type="match status" value="2"/>
</dbReference>
<keyword evidence="9" id="KW-1185">Reference proteome</keyword>
<dbReference type="GO" id="GO:0030246">
    <property type="term" value="F:carbohydrate binding"/>
    <property type="evidence" value="ECO:0007669"/>
    <property type="project" value="UniProtKB-KW"/>
</dbReference>
<feature type="disulfide bond" evidence="5">
    <location>
        <begin position="132"/>
        <end position="144"/>
    </location>
</feature>
<accession>A0A3L6QC18</accession>
<dbReference type="OrthoDB" id="594598at2759"/>
<keyword evidence="3 5" id="KW-1015">Disulfide bond</keyword>
<evidence type="ECO:0000259" key="7">
    <source>
        <dbReference type="PROSITE" id="PS50941"/>
    </source>
</evidence>
<organism evidence="8 9">
    <name type="scientific">Panicum miliaceum</name>
    <name type="common">Proso millet</name>
    <name type="synonym">Broomcorn millet</name>
    <dbReference type="NCBI Taxonomy" id="4540"/>
    <lineage>
        <taxon>Eukaryota</taxon>
        <taxon>Viridiplantae</taxon>
        <taxon>Streptophyta</taxon>
        <taxon>Embryophyta</taxon>
        <taxon>Tracheophyta</taxon>
        <taxon>Spermatophyta</taxon>
        <taxon>Magnoliopsida</taxon>
        <taxon>Liliopsida</taxon>
        <taxon>Poales</taxon>
        <taxon>Poaceae</taxon>
        <taxon>PACMAD clade</taxon>
        <taxon>Panicoideae</taxon>
        <taxon>Panicodae</taxon>
        <taxon>Paniceae</taxon>
        <taxon>Panicinae</taxon>
        <taxon>Panicum</taxon>
        <taxon>Panicum sect. Panicum</taxon>
    </lineage>
</organism>
<dbReference type="AlphaFoldDB" id="A0A3L6QC18"/>
<proteinExistence type="predicted"/>
<protein>
    <recommendedName>
        <fullName evidence="7">Chitin-binding type-1 domain-containing protein</fullName>
    </recommendedName>
</protein>
<dbReference type="Gene3D" id="3.30.60.10">
    <property type="entry name" value="Endochitinase-like"/>
    <property type="match status" value="3"/>
</dbReference>
<feature type="signal peptide" evidence="6">
    <location>
        <begin position="1"/>
        <end position="22"/>
    </location>
</feature>
<feature type="disulfide bond" evidence="5">
    <location>
        <begin position="137"/>
        <end position="151"/>
    </location>
</feature>
<dbReference type="InterPro" id="IPR018371">
    <property type="entry name" value="Chitin-binding_1_CS"/>
</dbReference>
<feature type="domain" description="Chitin-binding type-1" evidence="7">
    <location>
        <begin position="22"/>
        <end position="64"/>
    </location>
</feature>
<dbReference type="SMART" id="SM00270">
    <property type="entry name" value="ChtBD1"/>
    <property type="match status" value="3"/>
</dbReference>
<feature type="disulfide bond" evidence="5">
    <location>
        <begin position="39"/>
        <end position="53"/>
    </location>
</feature>
<comment type="caution">
    <text evidence="8">The sequence shown here is derived from an EMBL/GenBank/DDBJ whole genome shotgun (WGS) entry which is preliminary data.</text>
</comment>
<feature type="disulfide bond" evidence="5">
    <location>
        <begin position="123"/>
        <end position="138"/>
    </location>
</feature>
<dbReference type="Proteomes" id="UP000275267">
    <property type="component" value="Unassembled WGS sequence"/>
</dbReference>
<dbReference type="PANTHER" id="PTHR47849:SF8">
    <property type="entry name" value="LECTIN"/>
    <property type="match status" value="1"/>
</dbReference>